<evidence type="ECO:0000256" key="4">
    <source>
        <dbReference type="ARBA" id="ARBA00022475"/>
    </source>
</evidence>
<keyword evidence="6 8" id="KW-1133">Transmembrane helix</keyword>
<feature type="transmembrane region" description="Helical" evidence="8">
    <location>
        <begin position="129"/>
        <end position="150"/>
    </location>
</feature>
<keyword evidence="7 8" id="KW-0472">Membrane</keyword>
<comment type="similarity">
    <text evidence="2 8">Belongs to the lactate permease family.</text>
</comment>
<dbReference type="EMBL" id="JASZZN010000017">
    <property type="protein sequence ID" value="MDM4017912.1"/>
    <property type="molecule type" value="Genomic_DNA"/>
</dbReference>
<evidence type="ECO:0000256" key="6">
    <source>
        <dbReference type="ARBA" id="ARBA00022989"/>
    </source>
</evidence>
<evidence type="ECO:0000256" key="1">
    <source>
        <dbReference type="ARBA" id="ARBA00004651"/>
    </source>
</evidence>
<proteinExistence type="inferred from homology"/>
<feature type="transmembrane region" description="Helical" evidence="8">
    <location>
        <begin position="416"/>
        <end position="435"/>
    </location>
</feature>
<reference evidence="9 10" key="1">
    <citation type="submission" date="2023-06" db="EMBL/GenBank/DDBJ databases">
        <title>Roseiconus lacunae JC819 isolated from Gulf of Mannar region, Tamil Nadu.</title>
        <authorList>
            <person name="Pk S."/>
            <person name="Ch S."/>
            <person name="Ch V.R."/>
        </authorList>
    </citation>
    <scope>NUCLEOTIDE SEQUENCE [LARGE SCALE GENOMIC DNA]</scope>
    <source>
        <strain evidence="9 10">JC819</strain>
    </source>
</reference>
<dbReference type="Pfam" id="PF02652">
    <property type="entry name" value="Lactate_perm"/>
    <property type="match status" value="1"/>
</dbReference>
<feature type="transmembrane region" description="Helical" evidence="8">
    <location>
        <begin position="7"/>
        <end position="23"/>
    </location>
</feature>
<evidence type="ECO:0000313" key="9">
    <source>
        <dbReference type="EMBL" id="MDM4017912.1"/>
    </source>
</evidence>
<comment type="caution">
    <text evidence="9">The sequence shown here is derived from an EMBL/GenBank/DDBJ whole genome shotgun (WGS) entry which is preliminary data.</text>
</comment>
<protein>
    <recommendedName>
        <fullName evidence="8">L-lactate permease</fullName>
    </recommendedName>
</protein>
<evidence type="ECO:0000256" key="8">
    <source>
        <dbReference type="RuleBase" id="RU365092"/>
    </source>
</evidence>
<dbReference type="PANTHER" id="PTHR30003">
    <property type="entry name" value="L-LACTATE PERMEASE"/>
    <property type="match status" value="1"/>
</dbReference>
<keyword evidence="10" id="KW-1185">Reference proteome</keyword>
<dbReference type="RefSeq" id="WP_289165499.1">
    <property type="nucleotide sequence ID" value="NZ_JASZZN010000017.1"/>
</dbReference>
<evidence type="ECO:0000256" key="3">
    <source>
        <dbReference type="ARBA" id="ARBA00022448"/>
    </source>
</evidence>
<feature type="transmembrane region" description="Helical" evidence="8">
    <location>
        <begin position="102"/>
        <end position="122"/>
    </location>
</feature>
<comment type="function">
    <text evidence="8">Uptake of L-lactate across the membrane. Can also transport D-lactate and glycolate.</text>
</comment>
<evidence type="ECO:0000256" key="7">
    <source>
        <dbReference type="ARBA" id="ARBA00023136"/>
    </source>
</evidence>
<feature type="transmembrane region" description="Helical" evidence="8">
    <location>
        <begin position="205"/>
        <end position="227"/>
    </location>
</feature>
<evidence type="ECO:0000256" key="2">
    <source>
        <dbReference type="ARBA" id="ARBA00010100"/>
    </source>
</evidence>
<feature type="transmembrane region" description="Helical" evidence="8">
    <location>
        <begin position="460"/>
        <end position="481"/>
    </location>
</feature>
<accession>A0ABT7PN50</accession>
<sequence>MDVLVSLAALAPILIVAILLVGFRLPAAAAMPIAYVSVVALAWGVWQLDGWTIAAASVDGLFVVAQLLFIVFGAILLLNTLSESGGLSVIRGGFTGITSDRRIQVILIAWLFGAFIEGSAGFGTPAAVCVPLLVGLGFPAMAAVISGMIIQSTPVSFGAVGTPILIGVKTGLSGNESVASYAQTTFASAANPFELMLHGVGWRVALIHLICGSMIPLILVVVLTRFFGERRSIGEGLRVWKFAVFASLAMTIPSTSIAFLLGPEFPSLIGGLVGLAIVVPAAKYRFLVPDGPAWDFPPKSSWSSDWSGGVTIEIKPTMRRLPMWLAWTPYILTASLLVISRLPSLPIGNWLKGITIPADGETLANLFGSGVSLKPAAPLYLPGAIFVVVCLATVLLHRMNRQAVATATKRSVRMIWAASTALVFAVPMVKVFIYSDGGAAGYASMPTTLASGVSTMVGHAWPALAALVGGLGAFVAGSNTISNMMFSLFQFEVGQQIGVDPIWIVTLQAIGGAAGNTICVHNVVSACAVVGLVGREGDVIRVSGVVFFYYVIVAGIVGLAVV</sequence>
<keyword evidence="5 8" id="KW-0812">Transmembrane</keyword>
<feature type="transmembrane region" description="Helical" evidence="8">
    <location>
        <begin position="239"/>
        <end position="259"/>
    </location>
</feature>
<name>A0ABT7PN50_9BACT</name>
<comment type="subcellular location">
    <subcellularLocation>
        <location evidence="1 8">Cell membrane</location>
        <topology evidence="1 8">Multi-pass membrane protein</topology>
    </subcellularLocation>
</comment>
<keyword evidence="4 8" id="KW-1003">Cell membrane</keyword>
<feature type="transmembrane region" description="Helical" evidence="8">
    <location>
        <begin position="379"/>
        <end position="396"/>
    </location>
</feature>
<organism evidence="9 10">
    <name type="scientific">Roseiconus lacunae</name>
    <dbReference type="NCBI Taxonomy" id="2605694"/>
    <lineage>
        <taxon>Bacteria</taxon>
        <taxon>Pseudomonadati</taxon>
        <taxon>Planctomycetota</taxon>
        <taxon>Planctomycetia</taxon>
        <taxon>Pirellulales</taxon>
        <taxon>Pirellulaceae</taxon>
        <taxon>Roseiconus</taxon>
    </lineage>
</organism>
<gene>
    <name evidence="9" type="ORF">QTN89_20870</name>
</gene>
<dbReference type="PANTHER" id="PTHR30003:SF0">
    <property type="entry name" value="GLYCOLATE PERMEASE GLCA-RELATED"/>
    <property type="match status" value="1"/>
</dbReference>
<feature type="transmembrane region" description="Helical" evidence="8">
    <location>
        <begin position="324"/>
        <end position="342"/>
    </location>
</feature>
<feature type="transmembrane region" description="Helical" evidence="8">
    <location>
        <begin position="265"/>
        <end position="282"/>
    </location>
</feature>
<dbReference type="Proteomes" id="UP001239462">
    <property type="component" value="Unassembled WGS sequence"/>
</dbReference>
<feature type="transmembrane region" description="Helical" evidence="8">
    <location>
        <begin position="60"/>
        <end position="82"/>
    </location>
</feature>
<evidence type="ECO:0000313" key="10">
    <source>
        <dbReference type="Proteomes" id="UP001239462"/>
    </source>
</evidence>
<feature type="transmembrane region" description="Helical" evidence="8">
    <location>
        <begin position="29"/>
        <end position="48"/>
    </location>
</feature>
<feature type="transmembrane region" description="Helical" evidence="8">
    <location>
        <begin position="539"/>
        <end position="561"/>
    </location>
</feature>
<evidence type="ECO:0000256" key="5">
    <source>
        <dbReference type="ARBA" id="ARBA00022692"/>
    </source>
</evidence>
<keyword evidence="3 8" id="KW-0813">Transport</keyword>
<dbReference type="InterPro" id="IPR003804">
    <property type="entry name" value="Lactate_perm"/>
</dbReference>
<feature type="transmembrane region" description="Helical" evidence="8">
    <location>
        <begin position="502"/>
        <end position="533"/>
    </location>
</feature>